<gene>
    <name evidence="3" type="ORF">HDF16_000078</name>
</gene>
<dbReference type="NCBIfam" id="NF047646">
    <property type="entry name" value="REP_Tyr_transpos"/>
    <property type="match status" value="1"/>
</dbReference>
<dbReference type="InterPro" id="IPR002686">
    <property type="entry name" value="Transposase_17"/>
</dbReference>
<dbReference type="GO" id="GO:0006313">
    <property type="term" value="P:DNA transposition"/>
    <property type="evidence" value="ECO:0007669"/>
    <property type="project" value="InterPro"/>
</dbReference>
<evidence type="ECO:0000313" key="4">
    <source>
        <dbReference type="Proteomes" id="UP000540989"/>
    </source>
</evidence>
<dbReference type="Proteomes" id="UP000540989">
    <property type="component" value="Unassembled WGS sequence"/>
</dbReference>
<dbReference type="InterPro" id="IPR052715">
    <property type="entry name" value="RAYT_transposase"/>
</dbReference>
<evidence type="ECO:0000256" key="1">
    <source>
        <dbReference type="SAM" id="MobiDB-lite"/>
    </source>
</evidence>
<dbReference type="InterPro" id="IPR036515">
    <property type="entry name" value="Transposase_17_sf"/>
</dbReference>
<evidence type="ECO:0000259" key="2">
    <source>
        <dbReference type="SMART" id="SM01321"/>
    </source>
</evidence>
<dbReference type="GO" id="GO:0043565">
    <property type="term" value="F:sequence-specific DNA binding"/>
    <property type="evidence" value="ECO:0007669"/>
    <property type="project" value="TreeGrafter"/>
</dbReference>
<dbReference type="SMART" id="SM01321">
    <property type="entry name" value="Y1_Tnp"/>
    <property type="match status" value="1"/>
</dbReference>
<feature type="compositionally biased region" description="Polar residues" evidence="1">
    <location>
        <begin position="167"/>
        <end position="180"/>
    </location>
</feature>
<dbReference type="SUPFAM" id="SSF143422">
    <property type="entry name" value="Transposase IS200-like"/>
    <property type="match status" value="1"/>
</dbReference>
<name>A0A7W7Z972_9BACT</name>
<reference evidence="3 4" key="1">
    <citation type="submission" date="2020-08" db="EMBL/GenBank/DDBJ databases">
        <title>Genomic Encyclopedia of Type Strains, Phase IV (KMG-V): Genome sequencing to study the core and pangenomes of soil and plant-associated prokaryotes.</title>
        <authorList>
            <person name="Whitman W."/>
        </authorList>
    </citation>
    <scope>NUCLEOTIDE SEQUENCE [LARGE SCALE GENOMIC DNA]</scope>
    <source>
        <strain evidence="3 4">M8UP14</strain>
    </source>
</reference>
<dbReference type="EMBL" id="JACHIP010000001">
    <property type="protein sequence ID" value="MBB5055409.1"/>
    <property type="molecule type" value="Genomic_DNA"/>
</dbReference>
<dbReference type="Pfam" id="PF01797">
    <property type="entry name" value="Y1_Tnp"/>
    <property type="match status" value="1"/>
</dbReference>
<feature type="domain" description="Transposase IS200-like" evidence="2">
    <location>
        <begin position="9"/>
        <end position="118"/>
    </location>
</feature>
<protein>
    <submittedName>
        <fullName evidence="3">Putative transposase</fullName>
    </submittedName>
</protein>
<feature type="region of interest" description="Disordered" evidence="1">
    <location>
        <begin position="136"/>
        <end position="201"/>
    </location>
</feature>
<keyword evidence="4" id="KW-1185">Reference proteome</keyword>
<dbReference type="PANTHER" id="PTHR36966">
    <property type="entry name" value="REP-ASSOCIATED TYROSINE TRANSPOSASE"/>
    <property type="match status" value="1"/>
</dbReference>
<organism evidence="3 4">
    <name type="scientific">Granulicella aggregans</name>
    <dbReference type="NCBI Taxonomy" id="474949"/>
    <lineage>
        <taxon>Bacteria</taxon>
        <taxon>Pseudomonadati</taxon>
        <taxon>Acidobacteriota</taxon>
        <taxon>Terriglobia</taxon>
        <taxon>Terriglobales</taxon>
        <taxon>Acidobacteriaceae</taxon>
        <taxon>Granulicella</taxon>
    </lineage>
</organism>
<dbReference type="Gene3D" id="3.30.70.1290">
    <property type="entry name" value="Transposase IS200-like"/>
    <property type="match status" value="1"/>
</dbReference>
<comment type="caution">
    <text evidence="3">The sequence shown here is derived from an EMBL/GenBank/DDBJ whole genome shotgun (WGS) entry which is preliminary data.</text>
</comment>
<dbReference type="AlphaFoldDB" id="A0A7W7Z972"/>
<evidence type="ECO:0000313" key="3">
    <source>
        <dbReference type="EMBL" id="MBB5055409.1"/>
    </source>
</evidence>
<proteinExistence type="predicted"/>
<accession>A0A7W7Z972</accession>
<dbReference type="PANTHER" id="PTHR36966:SF1">
    <property type="entry name" value="REP-ASSOCIATED TYROSINE TRANSPOSASE"/>
    <property type="match status" value="1"/>
</dbReference>
<sequence>MAIPTRTARPGTFFITTATSNRRRLFQVEANALLLIDTLQHYRREGNYKLHAFVVMPDHIHLLLTPETITLERAIGLIKGGFSRRLASKLPVWQRSFTDHRIRDAEDFQIRRNYIHENPVRAGLAESAALYPYSSASTQPSTKLQPPPAKSAASPASGTPEVPTLPQPSATSEGSSRSATGSPPPVSGPCGSERSRSAKDP</sequence>
<dbReference type="GO" id="GO:0004803">
    <property type="term" value="F:transposase activity"/>
    <property type="evidence" value="ECO:0007669"/>
    <property type="project" value="InterPro"/>
</dbReference>